<keyword evidence="1" id="KW-0862">Zinc</keyword>
<evidence type="ECO:0000256" key="3">
    <source>
        <dbReference type="ARBA" id="ARBA00023125"/>
    </source>
</evidence>
<proteinExistence type="predicted"/>
<feature type="compositionally biased region" description="Polar residues" evidence="6">
    <location>
        <begin position="66"/>
        <end position="102"/>
    </location>
</feature>
<keyword evidence="3" id="KW-0238">DNA-binding</keyword>
<evidence type="ECO:0000256" key="5">
    <source>
        <dbReference type="ARBA" id="ARBA00023242"/>
    </source>
</evidence>
<organism evidence="8 9">
    <name type="scientific">Oidiodendron maius (strain Zn)</name>
    <dbReference type="NCBI Taxonomy" id="913774"/>
    <lineage>
        <taxon>Eukaryota</taxon>
        <taxon>Fungi</taxon>
        <taxon>Dikarya</taxon>
        <taxon>Ascomycota</taxon>
        <taxon>Pezizomycotina</taxon>
        <taxon>Leotiomycetes</taxon>
        <taxon>Leotiomycetes incertae sedis</taxon>
        <taxon>Myxotrichaceae</taxon>
        <taxon>Oidiodendron</taxon>
    </lineage>
</organism>
<evidence type="ECO:0000313" key="9">
    <source>
        <dbReference type="Proteomes" id="UP000054321"/>
    </source>
</evidence>
<dbReference type="AlphaFoldDB" id="A0A0C3D4W3"/>
<dbReference type="EMBL" id="KN832883">
    <property type="protein sequence ID" value="KIM96942.1"/>
    <property type="molecule type" value="Genomic_DNA"/>
</dbReference>
<evidence type="ECO:0000313" key="8">
    <source>
        <dbReference type="EMBL" id="KIM96942.1"/>
    </source>
</evidence>
<evidence type="ECO:0000256" key="6">
    <source>
        <dbReference type="SAM" id="MobiDB-lite"/>
    </source>
</evidence>
<dbReference type="STRING" id="913774.A0A0C3D4W3"/>
<dbReference type="Pfam" id="PF04082">
    <property type="entry name" value="Fungal_trans"/>
    <property type="match status" value="1"/>
</dbReference>
<keyword evidence="9" id="KW-1185">Reference proteome</keyword>
<dbReference type="HOGENOM" id="CLU_015361_2_0_1"/>
<evidence type="ECO:0000259" key="7">
    <source>
        <dbReference type="SMART" id="SM00906"/>
    </source>
</evidence>
<keyword evidence="2" id="KW-0805">Transcription regulation</keyword>
<gene>
    <name evidence="8" type="ORF">OIDMADRAFT_183017</name>
</gene>
<feature type="region of interest" description="Disordered" evidence="6">
    <location>
        <begin position="62"/>
        <end position="104"/>
    </location>
</feature>
<dbReference type="SMART" id="SM00906">
    <property type="entry name" value="Fungal_trans"/>
    <property type="match status" value="1"/>
</dbReference>
<dbReference type="InterPro" id="IPR007219">
    <property type="entry name" value="XnlR_reg_dom"/>
</dbReference>
<name>A0A0C3D4W3_OIDMZ</name>
<dbReference type="PANTHER" id="PTHR47171">
    <property type="entry name" value="FARA-RELATED"/>
    <property type="match status" value="1"/>
</dbReference>
<dbReference type="CDD" id="cd12148">
    <property type="entry name" value="fungal_TF_MHR"/>
    <property type="match status" value="1"/>
</dbReference>
<protein>
    <recommendedName>
        <fullName evidence="7">Xylanolytic transcriptional activator regulatory domain-containing protein</fullName>
    </recommendedName>
</protein>
<reference evidence="9" key="2">
    <citation type="submission" date="2015-01" db="EMBL/GenBank/DDBJ databases">
        <title>Evolutionary Origins and Diversification of the Mycorrhizal Mutualists.</title>
        <authorList>
            <consortium name="DOE Joint Genome Institute"/>
            <consortium name="Mycorrhizal Genomics Consortium"/>
            <person name="Kohler A."/>
            <person name="Kuo A."/>
            <person name="Nagy L.G."/>
            <person name="Floudas D."/>
            <person name="Copeland A."/>
            <person name="Barry K.W."/>
            <person name="Cichocki N."/>
            <person name="Veneault-Fourrey C."/>
            <person name="LaButti K."/>
            <person name="Lindquist E.A."/>
            <person name="Lipzen A."/>
            <person name="Lundell T."/>
            <person name="Morin E."/>
            <person name="Murat C."/>
            <person name="Riley R."/>
            <person name="Ohm R."/>
            <person name="Sun H."/>
            <person name="Tunlid A."/>
            <person name="Henrissat B."/>
            <person name="Grigoriev I.V."/>
            <person name="Hibbett D.S."/>
            <person name="Martin F."/>
        </authorList>
    </citation>
    <scope>NUCLEOTIDE SEQUENCE [LARGE SCALE GENOMIC DNA]</scope>
    <source>
        <strain evidence="9">Zn</strain>
    </source>
</reference>
<dbReference type="GO" id="GO:0008270">
    <property type="term" value="F:zinc ion binding"/>
    <property type="evidence" value="ECO:0007669"/>
    <property type="project" value="InterPro"/>
</dbReference>
<evidence type="ECO:0000256" key="4">
    <source>
        <dbReference type="ARBA" id="ARBA00023163"/>
    </source>
</evidence>
<keyword evidence="5" id="KW-0539">Nucleus</keyword>
<dbReference type="InterPro" id="IPR052073">
    <property type="entry name" value="Amide_Lactam_Regulators"/>
</dbReference>
<dbReference type="GO" id="GO:0006351">
    <property type="term" value="P:DNA-templated transcription"/>
    <property type="evidence" value="ECO:0007669"/>
    <property type="project" value="InterPro"/>
</dbReference>
<keyword evidence="4" id="KW-0804">Transcription</keyword>
<dbReference type="GO" id="GO:0003677">
    <property type="term" value="F:DNA binding"/>
    <property type="evidence" value="ECO:0007669"/>
    <property type="project" value="UniProtKB-KW"/>
</dbReference>
<reference evidence="8 9" key="1">
    <citation type="submission" date="2014-04" db="EMBL/GenBank/DDBJ databases">
        <authorList>
            <consortium name="DOE Joint Genome Institute"/>
            <person name="Kuo A."/>
            <person name="Martino E."/>
            <person name="Perotto S."/>
            <person name="Kohler A."/>
            <person name="Nagy L.G."/>
            <person name="Floudas D."/>
            <person name="Copeland A."/>
            <person name="Barry K.W."/>
            <person name="Cichocki N."/>
            <person name="Veneault-Fourrey C."/>
            <person name="LaButti K."/>
            <person name="Lindquist E.A."/>
            <person name="Lipzen A."/>
            <person name="Lundell T."/>
            <person name="Morin E."/>
            <person name="Murat C."/>
            <person name="Sun H."/>
            <person name="Tunlid A."/>
            <person name="Henrissat B."/>
            <person name="Grigoriev I.V."/>
            <person name="Hibbett D.S."/>
            <person name="Martin F."/>
            <person name="Nordberg H.P."/>
            <person name="Cantor M.N."/>
            <person name="Hua S.X."/>
        </authorList>
    </citation>
    <scope>NUCLEOTIDE SEQUENCE [LARGE SCALE GENOMIC DNA]</scope>
    <source>
        <strain evidence="8 9">Zn</strain>
    </source>
</reference>
<evidence type="ECO:0000256" key="2">
    <source>
        <dbReference type="ARBA" id="ARBA00023015"/>
    </source>
</evidence>
<dbReference type="PANTHER" id="PTHR47171:SF6">
    <property type="entry name" value="SPECIFIC TRANSCRIPTION FACTOR, PUTATIVE (AFU_ORTHOLOGUE AFUA_2G06130)-RELATED"/>
    <property type="match status" value="1"/>
</dbReference>
<dbReference type="Proteomes" id="UP000054321">
    <property type="component" value="Unassembled WGS sequence"/>
</dbReference>
<accession>A0A0C3D4W3</accession>
<dbReference type="InParanoid" id="A0A0C3D4W3"/>
<dbReference type="OrthoDB" id="3990906at2759"/>
<feature type="domain" description="Xylanolytic transcriptional activator regulatory" evidence="7">
    <location>
        <begin position="295"/>
        <end position="365"/>
    </location>
</feature>
<evidence type="ECO:0000256" key="1">
    <source>
        <dbReference type="ARBA" id="ARBA00022833"/>
    </source>
</evidence>
<sequence>MIRFVPADVGTIGQKRKQVSRACNGCRAKKKRCRHVEASPKDLDSQIQAAQLAKGDDRIDAINDDYATSPTADSSTIPASTRPSLQVSPSENTRNPVCQSTMAAPPQDTLAPRFVDGLNPEGVFLAVHSPQDTRGAFSHDRVGIWLADKLNSKEKQNDRTLTRSWPQSSLLAGRHSLLPPHESIRNLTSIYFKRFHPILPIINESAFRSLGPTDPAYILLQQGICLVASMIPSSKGHLFLGDSEVPLQHREFGKRVVSAMRISTEAGVITDKIVLIQALVLMWMFSDGPDARDVSSLLCARVVQHIQSLGFHVYRKSPDQASHYESTMLCCVWAIDRLNATFHGRPVLMHERDFGIDLAVYIDSQMPCTRLFLHVISWLDKVIDMYRPNAELRSSDLEIPFDSFEDLLVQSQSLRIPTPLLGQFIILISLPRAVFSLSRIWLIFSPKATIETLYHAVSILSCRPRSFNTKILSSASRSRRELSAERVTSLVLDKQVCQLTYFPFVPYAVSLSLSVAYSEMRHTKVPMLRARARDKLQINCGLLERLGEIFYLAGLMSDMGKSTLDEYDRIYLTAVEDYQQNYSGSCAALDSIRATERVEIIDNSNAVPSTSREFESNNGVNGHSLLTQESDPSFYVDLPDLDVFGLFDPNFNLDGIDAYLEGNLNLTYPTNF</sequence>